<organism evidence="2 3">
    <name type="scientific">Eleutherodactylus coqui</name>
    <name type="common">Puerto Rican coqui</name>
    <dbReference type="NCBI Taxonomy" id="57060"/>
    <lineage>
        <taxon>Eukaryota</taxon>
        <taxon>Metazoa</taxon>
        <taxon>Chordata</taxon>
        <taxon>Craniata</taxon>
        <taxon>Vertebrata</taxon>
        <taxon>Euteleostomi</taxon>
        <taxon>Amphibia</taxon>
        <taxon>Batrachia</taxon>
        <taxon>Anura</taxon>
        <taxon>Neobatrachia</taxon>
        <taxon>Hyloidea</taxon>
        <taxon>Eleutherodactylidae</taxon>
        <taxon>Eleutherodactylinae</taxon>
        <taxon>Eleutherodactylus</taxon>
        <taxon>Eleutherodactylus</taxon>
    </lineage>
</organism>
<feature type="transmembrane region" description="Helical" evidence="1">
    <location>
        <begin position="12"/>
        <end position="29"/>
    </location>
</feature>
<sequence length="84" mass="9957">MHGSLYLLKNYPQWHVFTATTVSVINSWAKSMIRMMRWTWGHVFYPRDCFYHEFLAFTFGTNLASILEYSIVRNSIPKYISKVG</sequence>
<name>A0A8J6FJU3_ELECQ</name>
<accession>A0A8J6FJU3</accession>
<dbReference type="EMBL" id="WNTK01000002">
    <property type="protein sequence ID" value="KAG9488904.1"/>
    <property type="molecule type" value="Genomic_DNA"/>
</dbReference>
<keyword evidence="1" id="KW-0812">Transmembrane</keyword>
<gene>
    <name evidence="2" type="ORF">GDO78_005094</name>
</gene>
<comment type="caution">
    <text evidence="2">The sequence shown here is derived from an EMBL/GenBank/DDBJ whole genome shotgun (WGS) entry which is preliminary data.</text>
</comment>
<keyword evidence="1" id="KW-0472">Membrane</keyword>
<evidence type="ECO:0000313" key="2">
    <source>
        <dbReference type="EMBL" id="KAG9488904.1"/>
    </source>
</evidence>
<keyword evidence="3" id="KW-1185">Reference proteome</keyword>
<dbReference type="Proteomes" id="UP000770717">
    <property type="component" value="Unassembled WGS sequence"/>
</dbReference>
<keyword evidence="1" id="KW-1133">Transmembrane helix</keyword>
<protein>
    <submittedName>
        <fullName evidence="2">Uncharacterized protein</fullName>
    </submittedName>
</protein>
<evidence type="ECO:0000256" key="1">
    <source>
        <dbReference type="SAM" id="Phobius"/>
    </source>
</evidence>
<evidence type="ECO:0000313" key="3">
    <source>
        <dbReference type="Proteomes" id="UP000770717"/>
    </source>
</evidence>
<proteinExistence type="predicted"/>
<dbReference type="AlphaFoldDB" id="A0A8J6FJU3"/>
<reference evidence="2" key="1">
    <citation type="thesis" date="2020" institute="ProQuest LLC" country="789 East Eisenhower Parkway, Ann Arbor, MI, USA">
        <title>Comparative Genomics and Chromosome Evolution.</title>
        <authorList>
            <person name="Mudd A.B."/>
        </authorList>
    </citation>
    <scope>NUCLEOTIDE SEQUENCE</scope>
    <source>
        <strain evidence="2">HN-11 Male</strain>
        <tissue evidence="2">Kidney and liver</tissue>
    </source>
</reference>